<dbReference type="Pfam" id="PF02518">
    <property type="entry name" value="HATPase_c"/>
    <property type="match status" value="1"/>
</dbReference>
<keyword evidence="3" id="KW-0547">Nucleotide-binding</keyword>
<evidence type="ECO:0000259" key="2">
    <source>
        <dbReference type="Pfam" id="PF02518"/>
    </source>
</evidence>
<dbReference type="SUPFAM" id="SSF55874">
    <property type="entry name" value="ATPase domain of HSP90 chaperone/DNA topoisomerase II/histidine kinase"/>
    <property type="match status" value="1"/>
</dbReference>
<keyword evidence="1" id="KW-1133">Transmembrane helix</keyword>
<feature type="transmembrane region" description="Helical" evidence="1">
    <location>
        <begin position="169"/>
        <end position="186"/>
    </location>
</feature>
<dbReference type="RefSeq" id="WP_243556304.1">
    <property type="nucleotide sequence ID" value="NZ_CP094528.1"/>
</dbReference>
<evidence type="ECO:0000256" key="1">
    <source>
        <dbReference type="SAM" id="Phobius"/>
    </source>
</evidence>
<dbReference type="Proteomes" id="UP000832097">
    <property type="component" value="Chromosome"/>
</dbReference>
<dbReference type="EMBL" id="CP094528">
    <property type="protein sequence ID" value="UOE44469.1"/>
    <property type="molecule type" value="Genomic_DNA"/>
</dbReference>
<evidence type="ECO:0000313" key="4">
    <source>
        <dbReference type="Proteomes" id="UP000832097"/>
    </source>
</evidence>
<protein>
    <submittedName>
        <fullName evidence="3">ATP-binding protein</fullName>
    </submittedName>
</protein>
<feature type="domain" description="Histidine kinase/HSP90-like ATPase" evidence="2">
    <location>
        <begin position="314"/>
        <end position="404"/>
    </location>
</feature>
<reference evidence="3 4" key="1">
    <citation type="submission" date="2022-03" db="EMBL/GenBank/DDBJ databases">
        <title>Mucilaginibacter sp. isolated from the gut of Protaetia brevitarsis seulensis larvae.</title>
        <authorList>
            <person name="Won M."/>
            <person name="Kim S.-J."/>
            <person name="Kwon S.-W."/>
        </authorList>
    </citation>
    <scope>NUCLEOTIDE SEQUENCE [LARGE SCALE GENOMIC DNA]</scope>
    <source>
        <strain evidence="3 4">CFWR-12</strain>
    </source>
</reference>
<organism evidence="3 4">
    <name type="scientific">Agromyces larvae</name>
    <dbReference type="NCBI Taxonomy" id="2929802"/>
    <lineage>
        <taxon>Bacteria</taxon>
        <taxon>Bacillati</taxon>
        <taxon>Actinomycetota</taxon>
        <taxon>Actinomycetes</taxon>
        <taxon>Micrococcales</taxon>
        <taxon>Microbacteriaceae</taxon>
        <taxon>Agromyces</taxon>
    </lineage>
</organism>
<keyword evidence="1" id="KW-0812">Transmembrane</keyword>
<evidence type="ECO:0000313" key="3">
    <source>
        <dbReference type="EMBL" id="UOE44469.1"/>
    </source>
</evidence>
<gene>
    <name evidence="3" type="ORF">MTO99_01350</name>
</gene>
<keyword evidence="1" id="KW-0472">Membrane</keyword>
<dbReference type="GO" id="GO:0005524">
    <property type="term" value="F:ATP binding"/>
    <property type="evidence" value="ECO:0007669"/>
    <property type="project" value="UniProtKB-KW"/>
</dbReference>
<accession>A0ABY4BZY0</accession>
<proteinExistence type="predicted"/>
<keyword evidence="4" id="KW-1185">Reference proteome</keyword>
<feature type="transmembrane region" description="Helical" evidence="1">
    <location>
        <begin position="56"/>
        <end position="77"/>
    </location>
</feature>
<name>A0ABY4BZY0_9MICO</name>
<dbReference type="InterPro" id="IPR003594">
    <property type="entry name" value="HATPase_dom"/>
</dbReference>
<keyword evidence="3" id="KW-0067">ATP-binding</keyword>
<dbReference type="InterPro" id="IPR036890">
    <property type="entry name" value="HATPase_C_sf"/>
</dbReference>
<dbReference type="Gene3D" id="3.30.565.10">
    <property type="entry name" value="Histidine kinase-like ATPase, C-terminal domain"/>
    <property type="match status" value="1"/>
</dbReference>
<feature type="transmembrane region" description="Helical" evidence="1">
    <location>
        <begin position="84"/>
        <end position="104"/>
    </location>
</feature>
<feature type="transmembrane region" description="Helical" evidence="1">
    <location>
        <begin position="30"/>
        <end position="50"/>
    </location>
</feature>
<feature type="transmembrane region" description="Helical" evidence="1">
    <location>
        <begin position="116"/>
        <end position="148"/>
    </location>
</feature>
<sequence length="409" mass="42385">MPGADGRLARPADARRAVSGARVETITGRALGAAAIVFSLQTVPAVIAQAEALVQGAAAALGAVMYGAAVALAVAMIARIAERITAVVYAVAYAAALVAWPFLVEHPVALDGQAPWLYYLMTVATTAVVFAMPIGAAVGYTIVAPVLYGVVRLQPQGGSADPFTAAFETGYSIVLGMVVLVIVAMLRHAAAGVDAAQEAALARYDIAARQHANEIERVRTDALVHDSVLTTLLAAAAAGTSDEQQLAARMARDAVARLREAGTSAAEPDASIELNVLVRRLRAALTTFATPFTVRVVNAGGVELTVEAVEALYSAAVQAMVNSLQHADDGTRPTRRELRIRGVRATGCVIEIADTGIGFDPAMVPTERLGLRVSIEERLAGAGGRATIASRPGHGTTVTLVWPEGVDRA</sequence>